<dbReference type="InterPro" id="IPR041657">
    <property type="entry name" value="HTH_17"/>
</dbReference>
<keyword evidence="3" id="KW-1185">Reference proteome</keyword>
<name>A0A5P9K2V6_9HYPH</name>
<evidence type="ECO:0000313" key="3">
    <source>
        <dbReference type="Proteomes" id="UP000325614"/>
    </source>
</evidence>
<evidence type="ECO:0000259" key="1">
    <source>
        <dbReference type="Pfam" id="PF12728"/>
    </source>
</evidence>
<organism evidence="2 3">
    <name type="scientific">Microvirga thermotolerans</name>
    <dbReference type="NCBI Taxonomy" id="2651334"/>
    <lineage>
        <taxon>Bacteria</taxon>
        <taxon>Pseudomonadati</taxon>
        <taxon>Pseudomonadota</taxon>
        <taxon>Alphaproteobacteria</taxon>
        <taxon>Hyphomicrobiales</taxon>
        <taxon>Methylobacteriaceae</taxon>
        <taxon>Microvirga</taxon>
    </lineage>
</organism>
<evidence type="ECO:0000313" key="2">
    <source>
        <dbReference type="EMBL" id="QFU16564.1"/>
    </source>
</evidence>
<feature type="domain" description="Helix-turn-helix" evidence="1">
    <location>
        <begin position="19"/>
        <end position="60"/>
    </location>
</feature>
<dbReference type="AlphaFoldDB" id="A0A5P9K2V6"/>
<accession>A0A5P9K2V6</accession>
<dbReference type="Proteomes" id="UP000325614">
    <property type="component" value="Chromosome"/>
</dbReference>
<gene>
    <name evidence="2" type="ORF">GDR74_10170</name>
</gene>
<reference evidence="2 3" key="1">
    <citation type="submission" date="2019-10" db="EMBL/GenBank/DDBJ databases">
        <title>Isolation, Identification of Microvirga thermotolerans HR1, a novel thermophilic bacterium and Comparative Genomics of the genus Microvirga.</title>
        <authorList>
            <person name="Li J."/>
            <person name="Zhang W."/>
            <person name="Lin M."/>
            <person name="Wang J."/>
        </authorList>
    </citation>
    <scope>NUCLEOTIDE SEQUENCE [LARGE SCALE GENOMIC DNA]</scope>
    <source>
        <strain evidence="2 3">HR1</strain>
    </source>
</reference>
<dbReference type="KEGG" id="mico:GDR74_10170"/>
<dbReference type="RefSeq" id="WP_152586207.1">
    <property type="nucleotide sequence ID" value="NZ_CP045423.1"/>
</dbReference>
<protein>
    <submittedName>
        <fullName evidence="2">Helix-turn-helix domain-containing protein</fullName>
    </submittedName>
</protein>
<dbReference type="EMBL" id="CP045423">
    <property type="protein sequence ID" value="QFU16564.1"/>
    <property type="molecule type" value="Genomic_DNA"/>
</dbReference>
<proteinExistence type="predicted"/>
<dbReference type="Pfam" id="PF12728">
    <property type="entry name" value="HTH_17"/>
    <property type="match status" value="1"/>
</dbReference>
<sequence length="71" mass="7811">MVNKQAGNFQGSSREGLDYFTISEFCAWTRLSRATVYRAIRASTLNAKKLGGRTIILREDAVAFVKGLPSA</sequence>